<dbReference type="InterPro" id="IPR050109">
    <property type="entry name" value="HTH-type_TetR-like_transc_reg"/>
</dbReference>
<dbReference type="SUPFAM" id="SSF48498">
    <property type="entry name" value="Tetracyclin repressor-like, C-terminal domain"/>
    <property type="match status" value="1"/>
</dbReference>
<name>A0A163KLQ5_9BACL</name>
<dbReference type="Gene3D" id="1.10.10.60">
    <property type="entry name" value="Homeodomain-like"/>
    <property type="match status" value="1"/>
</dbReference>
<accession>A0A163KLQ5</accession>
<reference evidence="4" key="1">
    <citation type="journal article" date="2016" name="Genome Announc.">
        <title>Draft genomes of two strains of Paenibacillus glucanolyticus with capability to degrade lignocellulose.</title>
        <authorList>
            <person name="Mathews S.L."/>
            <person name="Pawlak J."/>
            <person name="Grunden A.M."/>
        </authorList>
    </citation>
    <scope>NUCLEOTIDE SEQUENCE [LARGE SCALE GENOMIC DNA]</scope>
    <source>
        <strain evidence="4">SLM1</strain>
    </source>
</reference>
<dbReference type="AlphaFoldDB" id="A0A163KLQ5"/>
<evidence type="ECO:0000259" key="3">
    <source>
        <dbReference type="PROSITE" id="PS50977"/>
    </source>
</evidence>
<dbReference type="PROSITE" id="PS50977">
    <property type="entry name" value="HTH_TETR_2"/>
    <property type="match status" value="1"/>
</dbReference>
<keyword evidence="1 2" id="KW-0238">DNA-binding</keyword>
<dbReference type="STRING" id="59843.A3958_15485"/>
<evidence type="ECO:0000313" key="5">
    <source>
        <dbReference type="Proteomes" id="UP000076796"/>
    </source>
</evidence>
<dbReference type="InterPro" id="IPR001647">
    <property type="entry name" value="HTH_TetR"/>
</dbReference>
<keyword evidence="5" id="KW-1185">Reference proteome</keyword>
<evidence type="ECO:0000256" key="1">
    <source>
        <dbReference type="ARBA" id="ARBA00023125"/>
    </source>
</evidence>
<dbReference type="GO" id="GO:0000976">
    <property type="term" value="F:transcription cis-regulatory region binding"/>
    <property type="evidence" value="ECO:0007669"/>
    <property type="project" value="TreeGrafter"/>
</dbReference>
<dbReference type="Proteomes" id="UP000076796">
    <property type="component" value="Unassembled WGS sequence"/>
</dbReference>
<proteinExistence type="predicted"/>
<dbReference type="EMBL" id="LWMH01000001">
    <property type="protein sequence ID" value="KZS47340.1"/>
    <property type="molecule type" value="Genomic_DNA"/>
</dbReference>
<dbReference type="PANTHER" id="PTHR30055">
    <property type="entry name" value="HTH-TYPE TRANSCRIPTIONAL REGULATOR RUTR"/>
    <property type="match status" value="1"/>
</dbReference>
<organism evidence="4 5">
    <name type="scientific">Paenibacillus glucanolyticus</name>
    <dbReference type="NCBI Taxonomy" id="59843"/>
    <lineage>
        <taxon>Bacteria</taxon>
        <taxon>Bacillati</taxon>
        <taxon>Bacillota</taxon>
        <taxon>Bacilli</taxon>
        <taxon>Bacillales</taxon>
        <taxon>Paenibacillaceae</taxon>
        <taxon>Paenibacillus</taxon>
    </lineage>
</organism>
<sequence length="199" mass="22352">MRKKGANGQESRARLLIVAASEFARSGYHQTKISSIVSRAGLTQPSFYLYFESKEAIFKELVEKFRTNLKTLIEGSRVEGGIDEDDVSSRLLGVLRELFAFLAKDPDLTQIGFFIGDDSAIVKAEMAAMLEQYLKDEQRDGLLDRECDMRIVAESLVGVIERLTAQQLLTEKRTSEDLACHVVNLFMHGIRKDPVKGFS</sequence>
<dbReference type="Gene3D" id="1.10.357.10">
    <property type="entry name" value="Tetracycline Repressor, domain 2"/>
    <property type="match status" value="1"/>
</dbReference>
<feature type="domain" description="HTH tetR-type" evidence="3">
    <location>
        <begin position="9"/>
        <end position="69"/>
    </location>
</feature>
<dbReference type="SUPFAM" id="SSF46689">
    <property type="entry name" value="Homeodomain-like"/>
    <property type="match status" value="1"/>
</dbReference>
<evidence type="ECO:0000256" key="2">
    <source>
        <dbReference type="PROSITE-ProRule" id="PRU00335"/>
    </source>
</evidence>
<dbReference type="RefSeq" id="WP_063478813.1">
    <property type="nucleotide sequence ID" value="NZ_CP147845.1"/>
</dbReference>
<dbReference type="Pfam" id="PF00440">
    <property type="entry name" value="TetR_N"/>
    <property type="match status" value="1"/>
</dbReference>
<feature type="DNA-binding region" description="H-T-H motif" evidence="2">
    <location>
        <begin position="32"/>
        <end position="51"/>
    </location>
</feature>
<dbReference type="PANTHER" id="PTHR30055:SF226">
    <property type="entry name" value="HTH-TYPE TRANSCRIPTIONAL REGULATOR PKSA"/>
    <property type="match status" value="1"/>
</dbReference>
<dbReference type="GeneID" id="97557251"/>
<dbReference type="InterPro" id="IPR036271">
    <property type="entry name" value="Tet_transcr_reg_TetR-rel_C_sf"/>
</dbReference>
<protein>
    <submittedName>
        <fullName evidence="4">TetR family transcriptional regulator</fullName>
    </submittedName>
</protein>
<dbReference type="InterPro" id="IPR009057">
    <property type="entry name" value="Homeodomain-like_sf"/>
</dbReference>
<dbReference type="PRINTS" id="PR00455">
    <property type="entry name" value="HTHTETR"/>
</dbReference>
<evidence type="ECO:0000313" key="4">
    <source>
        <dbReference type="EMBL" id="KZS47340.1"/>
    </source>
</evidence>
<comment type="caution">
    <text evidence="4">The sequence shown here is derived from an EMBL/GenBank/DDBJ whole genome shotgun (WGS) entry which is preliminary data.</text>
</comment>
<dbReference type="GO" id="GO:0003700">
    <property type="term" value="F:DNA-binding transcription factor activity"/>
    <property type="evidence" value="ECO:0007669"/>
    <property type="project" value="TreeGrafter"/>
</dbReference>
<dbReference type="OrthoDB" id="9812484at2"/>
<gene>
    <name evidence="4" type="ORF">AWU65_16105</name>
</gene>